<comment type="caution">
    <text evidence="12">The sequence shown here is derived from an EMBL/GenBank/DDBJ whole genome shotgun (WGS) entry which is preliminary data.</text>
</comment>
<dbReference type="Gene3D" id="3.30.360.10">
    <property type="entry name" value="Dihydrodipicolinate Reductase, domain 2"/>
    <property type="match status" value="1"/>
</dbReference>
<gene>
    <name evidence="12" type="ORF">GCM10017783_19580</name>
</gene>
<evidence type="ECO:0000256" key="9">
    <source>
        <dbReference type="ARBA" id="ARBA00023167"/>
    </source>
</evidence>
<dbReference type="InterPro" id="IPR036291">
    <property type="entry name" value="NAD(P)-bd_dom_sf"/>
</dbReference>
<dbReference type="NCBIfam" id="NF004976">
    <property type="entry name" value="PRK06349.1"/>
    <property type="match status" value="1"/>
</dbReference>
<feature type="domain" description="Aspartate/homoserine dehydrogenase NAD-binding" evidence="11">
    <location>
        <begin position="27"/>
        <end position="132"/>
    </location>
</feature>
<evidence type="ECO:0000256" key="4">
    <source>
        <dbReference type="ARBA" id="ARBA00013213"/>
    </source>
</evidence>
<feature type="domain" description="Homoserine dehydrogenase catalytic" evidence="10">
    <location>
        <begin position="147"/>
        <end position="324"/>
    </location>
</feature>
<evidence type="ECO:0000259" key="10">
    <source>
        <dbReference type="Pfam" id="PF00742"/>
    </source>
</evidence>
<dbReference type="InterPro" id="IPR005106">
    <property type="entry name" value="Asp/hSer_DH_NAD-bd"/>
</dbReference>
<evidence type="ECO:0000256" key="1">
    <source>
        <dbReference type="ARBA" id="ARBA00005056"/>
    </source>
</evidence>
<dbReference type="Gene3D" id="3.40.50.720">
    <property type="entry name" value="NAD(P)-binding Rossmann-like Domain"/>
    <property type="match status" value="1"/>
</dbReference>
<dbReference type="InterPro" id="IPR022697">
    <property type="entry name" value="HDH_short"/>
</dbReference>
<keyword evidence="8" id="KW-0560">Oxidoreductase</keyword>
<dbReference type="EC" id="1.1.1.3" evidence="4"/>
<evidence type="ECO:0000256" key="6">
    <source>
        <dbReference type="ARBA" id="ARBA00022605"/>
    </source>
</evidence>
<dbReference type="SUPFAM" id="SSF55347">
    <property type="entry name" value="Glyceraldehyde-3-phosphate dehydrogenase-like, C-terminal domain"/>
    <property type="match status" value="1"/>
</dbReference>
<keyword evidence="7" id="KW-0791">Threonine biosynthesis</keyword>
<keyword evidence="9" id="KW-0486">Methionine biosynthesis</keyword>
<evidence type="ECO:0000259" key="11">
    <source>
        <dbReference type="Pfam" id="PF03447"/>
    </source>
</evidence>
<dbReference type="Proteomes" id="UP000632154">
    <property type="component" value="Unassembled WGS sequence"/>
</dbReference>
<comment type="pathway">
    <text evidence="1">Amino-acid biosynthesis; L-threonine biosynthesis; L-threonine from L-aspartate: step 3/5.</text>
</comment>
<accession>A0ABQ3K8Q1</accession>
<proteinExistence type="inferred from homology"/>
<dbReference type="SUPFAM" id="SSF51735">
    <property type="entry name" value="NAD(P)-binding Rossmann-fold domains"/>
    <property type="match status" value="1"/>
</dbReference>
<organism evidence="12 13">
    <name type="scientific">Deinococcus piscis</name>
    <dbReference type="NCBI Taxonomy" id="394230"/>
    <lineage>
        <taxon>Bacteria</taxon>
        <taxon>Thermotogati</taxon>
        <taxon>Deinococcota</taxon>
        <taxon>Deinococci</taxon>
        <taxon>Deinococcales</taxon>
        <taxon>Deinococcaceae</taxon>
        <taxon>Deinococcus</taxon>
    </lineage>
</organism>
<evidence type="ECO:0000313" key="12">
    <source>
        <dbReference type="EMBL" id="GHG07073.1"/>
    </source>
</evidence>
<evidence type="ECO:0000256" key="5">
    <source>
        <dbReference type="ARBA" id="ARBA00013376"/>
    </source>
</evidence>
<name>A0ABQ3K8Q1_9DEIO</name>
<keyword evidence="6" id="KW-0028">Amino-acid biosynthesis</keyword>
<evidence type="ECO:0000313" key="13">
    <source>
        <dbReference type="Proteomes" id="UP000632154"/>
    </source>
</evidence>
<dbReference type="Pfam" id="PF03447">
    <property type="entry name" value="NAD_binding_3"/>
    <property type="match status" value="1"/>
</dbReference>
<dbReference type="InterPro" id="IPR001342">
    <property type="entry name" value="HDH_cat"/>
</dbReference>
<dbReference type="RefSeq" id="WP_229839050.1">
    <property type="nucleotide sequence ID" value="NZ_BNAL01000026.1"/>
</dbReference>
<dbReference type="Pfam" id="PF00742">
    <property type="entry name" value="Homoserine_dh"/>
    <property type="match status" value="1"/>
</dbReference>
<evidence type="ECO:0000256" key="2">
    <source>
        <dbReference type="ARBA" id="ARBA00005062"/>
    </source>
</evidence>
<evidence type="ECO:0000256" key="7">
    <source>
        <dbReference type="ARBA" id="ARBA00022697"/>
    </source>
</evidence>
<evidence type="ECO:0000256" key="8">
    <source>
        <dbReference type="ARBA" id="ARBA00023002"/>
    </source>
</evidence>
<sequence length="341" mass="36265">MPSPTPSQPLHAQHQVPVREITLGLLGCGSVGTAFLQLLDRRSSVFEDMGVRIRVVGVLVRDAARPRDVPAGTPLTESPDFLNECSVVVEVMGGTVRPLELLRPYLRSGRPVITANKALLAECWDELRPYALAGQLYYEASVMAGTPVIGPMSTVLRASTFQRLQAVVNGTCNFILTRMEEGHTYAAALAEAQALGYAEDPPTLDVGGFDSAHKLAVLARFCVGGDFAYSQIEVQGIEGLTPELVRAAAERGKRYKLVAELRREGEGWHASVSPQALPADHALCTAGASRNAMVYEGEECGPLFFAGGGAGGMVTASAMVGDLLDWLIGFPGHVPLHGVEG</sequence>
<keyword evidence="13" id="KW-1185">Reference proteome</keyword>
<comment type="similarity">
    <text evidence="3">Belongs to the homoserine dehydrogenase family.</text>
</comment>
<comment type="pathway">
    <text evidence="2">Amino-acid biosynthesis; L-methionine biosynthesis via de novo pathway; L-homoserine from L-aspartate: step 3/3.</text>
</comment>
<dbReference type="PANTHER" id="PTHR43331">
    <property type="entry name" value="HOMOSERINE DEHYDROGENASE"/>
    <property type="match status" value="1"/>
</dbReference>
<dbReference type="PIRSF" id="PIRSF036497">
    <property type="entry name" value="HDH_short"/>
    <property type="match status" value="1"/>
</dbReference>
<protein>
    <recommendedName>
        <fullName evidence="5">Homoserine dehydrogenase</fullName>
        <ecNumber evidence="4">1.1.1.3</ecNumber>
    </recommendedName>
</protein>
<dbReference type="EMBL" id="BNAL01000026">
    <property type="protein sequence ID" value="GHG07073.1"/>
    <property type="molecule type" value="Genomic_DNA"/>
</dbReference>
<evidence type="ECO:0000256" key="3">
    <source>
        <dbReference type="ARBA" id="ARBA00006753"/>
    </source>
</evidence>
<reference evidence="13" key="1">
    <citation type="journal article" date="2019" name="Int. J. Syst. Evol. Microbiol.">
        <title>The Global Catalogue of Microorganisms (GCM) 10K type strain sequencing project: providing services to taxonomists for standard genome sequencing and annotation.</title>
        <authorList>
            <consortium name="The Broad Institute Genomics Platform"/>
            <consortium name="The Broad Institute Genome Sequencing Center for Infectious Disease"/>
            <person name="Wu L."/>
            <person name="Ma J."/>
        </authorList>
    </citation>
    <scope>NUCLEOTIDE SEQUENCE [LARGE SCALE GENOMIC DNA]</scope>
    <source>
        <strain evidence="13">CGMCC 1.18439</strain>
    </source>
</reference>
<dbReference type="PANTHER" id="PTHR43331:SF1">
    <property type="entry name" value="HOMOSERINE DEHYDROGENASE"/>
    <property type="match status" value="1"/>
</dbReference>